<accession>A0A7D5L9K2</accession>
<proteinExistence type="predicted"/>
<dbReference type="InterPro" id="IPR027843">
    <property type="entry name" value="DUF4440"/>
</dbReference>
<dbReference type="SUPFAM" id="SSF54427">
    <property type="entry name" value="NTF2-like"/>
    <property type="match status" value="1"/>
</dbReference>
<name>A0A7D5L9K2_9EURY</name>
<dbReference type="OrthoDB" id="145984at2157"/>
<evidence type="ECO:0000313" key="3">
    <source>
        <dbReference type="EMBL" id="QLG61272.1"/>
    </source>
</evidence>
<feature type="region of interest" description="Disordered" evidence="1">
    <location>
        <begin position="73"/>
        <end position="106"/>
    </location>
</feature>
<organism evidence="3 4">
    <name type="scientific">Halorarum salinum</name>
    <dbReference type="NCBI Taxonomy" id="2743089"/>
    <lineage>
        <taxon>Archaea</taxon>
        <taxon>Methanobacteriati</taxon>
        <taxon>Methanobacteriota</taxon>
        <taxon>Stenosarchaea group</taxon>
        <taxon>Halobacteria</taxon>
        <taxon>Halobacteriales</taxon>
        <taxon>Haloferacaceae</taxon>
        <taxon>Halorarum</taxon>
    </lineage>
</organism>
<feature type="compositionally biased region" description="Basic and acidic residues" evidence="1">
    <location>
        <begin position="97"/>
        <end position="106"/>
    </location>
</feature>
<evidence type="ECO:0000256" key="1">
    <source>
        <dbReference type="SAM" id="MobiDB-lite"/>
    </source>
</evidence>
<dbReference type="RefSeq" id="WP_179267857.1">
    <property type="nucleotide sequence ID" value="NZ_CP058579.1"/>
</dbReference>
<dbReference type="AlphaFoldDB" id="A0A7D5L9K2"/>
<protein>
    <submittedName>
        <fullName evidence="3">Nuclear transport factor 2 family protein</fullName>
    </submittedName>
</protein>
<dbReference type="EMBL" id="CP058579">
    <property type="protein sequence ID" value="QLG61272.1"/>
    <property type="molecule type" value="Genomic_DNA"/>
</dbReference>
<dbReference type="Pfam" id="PF14534">
    <property type="entry name" value="DUF4440"/>
    <property type="match status" value="1"/>
</dbReference>
<dbReference type="Gene3D" id="3.10.450.50">
    <property type="match status" value="1"/>
</dbReference>
<feature type="domain" description="DUF4440" evidence="2">
    <location>
        <begin position="6"/>
        <end position="87"/>
    </location>
</feature>
<sequence length="149" mass="16444">MDRENAVRRYYRAIDDADYDSLAALLGPEFVHRRPDRTLSGRDEFVRFMREGRPRTDTVHAVDAVYRTVDGDAREGAGADAHRRGDGDDAPAGAGGTDDRGPGRRVDEVAVRGRLRDDGEELFGFVDVFAFEGDAVVELTTYTDSFADG</sequence>
<dbReference type="GeneID" id="56036953"/>
<gene>
    <name evidence="3" type="ORF">HUG12_05800</name>
</gene>
<keyword evidence="4" id="KW-1185">Reference proteome</keyword>
<evidence type="ECO:0000313" key="4">
    <source>
        <dbReference type="Proteomes" id="UP000509626"/>
    </source>
</evidence>
<dbReference type="Proteomes" id="UP000509626">
    <property type="component" value="Chromosome"/>
</dbReference>
<evidence type="ECO:0000259" key="2">
    <source>
        <dbReference type="Pfam" id="PF14534"/>
    </source>
</evidence>
<feature type="compositionally biased region" description="Basic and acidic residues" evidence="1">
    <location>
        <begin position="73"/>
        <end position="87"/>
    </location>
</feature>
<dbReference type="KEGG" id="halu:HUG12_05800"/>
<reference evidence="3 4" key="1">
    <citation type="submission" date="2020-06" db="EMBL/GenBank/DDBJ databases">
        <title>NJ-3-1, isolated from saline soil.</title>
        <authorList>
            <person name="Cui H.L."/>
            <person name="Shi X."/>
        </authorList>
    </citation>
    <scope>NUCLEOTIDE SEQUENCE [LARGE SCALE GENOMIC DNA]</scope>
    <source>
        <strain evidence="3 4">NJ-3-1</strain>
    </source>
</reference>
<dbReference type="InterPro" id="IPR032710">
    <property type="entry name" value="NTF2-like_dom_sf"/>
</dbReference>